<dbReference type="EMBL" id="JAMSKV010000004">
    <property type="protein sequence ID" value="MCQ8278077.1"/>
    <property type="molecule type" value="Genomic_DNA"/>
</dbReference>
<gene>
    <name evidence="1" type="ORF">NFI95_06405</name>
</gene>
<dbReference type="RefSeq" id="WP_422863540.1">
    <property type="nucleotide sequence ID" value="NZ_JAMSKV010000004.1"/>
</dbReference>
<keyword evidence="2" id="KW-1185">Reference proteome</keyword>
<proteinExistence type="predicted"/>
<protein>
    <recommendedName>
        <fullName evidence="3">GNAT family N-acetyltransferase</fullName>
    </recommendedName>
</protein>
<organism evidence="1 2">
    <name type="scientific">Endosaccharibacter trunci</name>
    <dbReference type="NCBI Taxonomy" id="2812733"/>
    <lineage>
        <taxon>Bacteria</taxon>
        <taxon>Pseudomonadati</taxon>
        <taxon>Pseudomonadota</taxon>
        <taxon>Alphaproteobacteria</taxon>
        <taxon>Acetobacterales</taxon>
        <taxon>Acetobacteraceae</taxon>
        <taxon>Endosaccharibacter</taxon>
    </lineage>
</organism>
<sequence length="75" mass="8132">MTEFLPVATISDFRLLDDGDVLEGYLDGVSAGPEPGSDRSRSYWHGWRNGRVDAGLARPDAAQIALDEAFSGLCF</sequence>
<name>A0ABT1W5C0_9PROT</name>
<comment type="caution">
    <text evidence="1">The sequence shown here is derived from an EMBL/GenBank/DDBJ whole genome shotgun (WGS) entry which is preliminary data.</text>
</comment>
<dbReference type="Proteomes" id="UP001524587">
    <property type="component" value="Unassembled WGS sequence"/>
</dbReference>
<evidence type="ECO:0000313" key="1">
    <source>
        <dbReference type="EMBL" id="MCQ8278077.1"/>
    </source>
</evidence>
<accession>A0ABT1W5C0</accession>
<evidence type="ECO:0000313" key="2">
    <source>
        <dbReference type="Proteomes" id="UP001524587"/>
    </source>
</evidence>
<reference evidence="1 2" key="1">
    <citation type="submission" date="2022-06" db="EMBL/GenBank/DDBJ databases">
        <title>Endosaccharibacter gen. nov., sp. nov., endophytic bacteria isolated from sugarcane.</title>
        <authorList>
            <person name="Pitiwittayakul N."/>
            <person name="Yukphan P."/>
            <person name="Charoenyingcharoen P."/>
            <person name="Tanasupawat S."/>
        </authorList>
    </citation>
    <scope>NUCLEOTIDE SEQUENCE [LARGE SCALE GENOMIC DNA]</scope>
    <source>
        <strain evidence="1 2">KSS8</strain>
    </source>
</reference>
<evidence type="ECO:0008006" key="3">
    <source>
        <dbReference type="Google" id="ProtNLM"/>
    </source>
</evidence>